<reference evidence="1" key="1">
    <citation type="submission" date="2021-03" db="EMBL/GenBank/DDBJ databases">
        <title>Molecular epidemiology and mechanisms of colistin and carbapenem resistance in Enterobacteriaceae from clinical isolates, the environment and porcine samples in Pretoria, South Africa.</title>
        <authorList>
            <person name="Bogoshi D."/>
            <person name="Mbelle N.M."/>
            <person name="Naidoo V."/>
            <person name="Osei Sekyere J."/>
        </authorList>
    </citation>
    <scope>NUCLEOTIDE SEQUENCE</scope>
    <source>
        <strain evidence="1">ESB009</strain>
    </source>
</reference>
<keyword evidence="1" id="KW-0418">Kinase</keyword>
<keyword evidence="1" id="KW-0808">Transferase</keyword>
<sequence length="30" mass="3542">MHLENYLEDADLVITGEGKIDFQTFMVKRQ</sequence>
<protein>
    <submittedName>
        <fullName evidence="1">Glycerate kinase</fullName>
    </submittedName>
</protein>
<dbReference type="Pfam" id="PF02595">
    <property type="entry name" value="Gly_kinase"/>
    <property type="match status" value="1"/>
</dbReference>
<dbReference type="InterPro" id="IPR036129">
    <property type="entry name" value="Glycerate_kinase_sf"/>
</dbReference>
<dbReference type="AlphaFoldDB" id="A0A939NIN5"/>
<dbReference type="SUPFAM" id="SSF110738">
    <property type="entry name" value="Glycerate kinase I"/>
    <property type="match status" value="1"/>
</dbReference>
<gene>
    <name evidence="1" type="ORF">J4710_03165</name>
</gene>
<proteinExistence type="predicted"/>
<accession>A0A939NIN5</accession>
<name>A0A939NIN5_STAXY</name>
<dbReference type="GO" id="GO:0031388">
    <property type="term" value="P:organic acid phosphorylation"/>
    <property type="evidence" value="ECO:0007669"/>
    <property type="project" value="InterPro"/>
</dbReference>
<evidence type="ECO:0000313" key="1">
    <source>
        <dbReference type="EMBL" id="MBO1919848.1"/>
    </source>
</evidence>
<dbReference type="InterPro" id="IPR004381">
    <property type="entry name" value="Glycerate_kinase"/>
</dbReference>
<organism evidence="1">
    <name type="scientific">Staphylococcus xylosus</name>
    <dbReference type="NCBI Taxonomy" id="1288"/>
    <lineage>
        <taxon>Bacteria</taxon>
        <taxon>Bacillati</taxon>
        <taxon>Bacillota</taxon>
        <taxon>Bacilli</taxon>
        <taxon>Bacillales</taxon>
        <taxon>Staphylococcaceae</taxon>
        <taxon>Staphylococcus</taxon>
    </lineage>
</organism>
<dbReference type="EMBL" id="JAGETT010000012">
    <property type="protein sequence ID" value="MBO1919848.1"/>
    <property type="molecule type" value="Genomic_DNA"/>
</dbReference>
<dbReference type="GO" id="GO:0008887">
    <property type="term" value="F:glycerate kinase activity"/>
    <property type="evidence" value="ECO:0007669"/>
    <property type="project" value="InterPro"/>
</dbReference>
<dbReference type="Gene3D" id="3.40.50.10350">
    <property type="entry name" value="Glycerate kinase, domain 1"/>
    <property type="match status" value="1"/>
</dbReference>
<comment type="caution">
    <text evidence="1">The sequence shown here is derived from an EMBL/GenBank/DDBJ whole genome shotgun (WGS) entry which is preliminary data.</text>
</comment>
<dbReference type="InterPro" id="IPR018197">
    <property type="entry name" value="Glycerate_kinase_RE-like"/>
</dbReference>